<dbReference type="Proteomes" id="UP000552709">
    <property type="component" value="Unassembled WGS sequence"/>
</dbReference>
<dbReference type="InterPro" id="IPR011009">
    <property type="entry name" value="Kinase-like_dom_sf"/>
</dbReference>
<dbReference type="AlphaFoldDB" id="A0A7W8JVT5"/>
<name>A0A7W8JVT5_9DEIO</name>
<dbReference type="EMBL" id="JACHFL010000006">
    <property type="protein sequence ID" value="MBB5363743.1"/>
    <property type="molecule type" value="Genomic_DNA"/>
</dbReference>
<comment type="caution">
    <text evidence="2">The sequence shown here is derived from an EMBL/GenBank/DDBJ whole genome shotgun (WGS) entry which is preliminary data.</text>
</comment>
<protein>
    <recommendedName>
        <fullName evidence="1">Aminoglycoside phosphotransferase domain-containing protein</fullName>
    </recommendedName>
</protein>
<keyword evidence="3" id="KW-1185">Reference proteome</keyword>
<gene>
    <name evidence="2" type="ORF">HNQ08_002849</name>
</gene>
<organism evidence="2 3">
    <name type="scientific">Deinococcus humi</name>
    <dbReference type="NCBI Taxonomy" id="662880"/>
    <lineage>
        <taxon>Bacteria</taxon>
        <taxon>Thermotogati</taxon>
        <taxon>Deinococcota</taxon>
        <taxon>Deinococci</taxon>
        <taxon>Deinococcales</taxon>
        <taxon>Deinococcaceae</taxon>
        <taxon>Deinococcus</taxon>
    </lineage>
</organism>
<evidence type="ECO:0000259" key="1">
    <source>
        <dbReference type="Pfam" id="PF01636"/>
    </source>
</evidence>
<dbReference type="Pfam" id="PF01636">
    <property type="entry name" value="APH"/>
    <property type="match status" value="1"/>
</dbReference>
<feature type="domain" description="Aminoglycoside phosphotransferase" evidence="1">
    <location>
        <begin position="55"/>
        <end position="275"/>
    </location>
</feature>
<evidence type="ECO:0000313" key="3">
    <source>
        <dbReference type="Proteomes" id="UP000552709"/>
    </source>
</evidence>
<reference evidence="2 3" key="1">
    <citation type="submission" date="2020-08" db="EMBL/GenBank/DDBJ databases">
        <title>Genomic Encyclopedia of Type Strains, Phase IV (KMG-IV): sequencing the most valuable type-strain genomes for metagenomic binning, comparative biology and taxonomic classification.</title>
        <authorList>
            <person name="Goeker M."/>
        </authorList>
    </citation>
    <scope>NUCLEOTIDE SEQUENCE [LARGE SCALE GENOMIC DNA]</scope>
    <source>
        <strain evidence="2 3">DSM 27939</strain>
    </source>
</reference>
<sequence>MRWTLLADWRDALSGHGPARSSWVWPHDLQAAFPGSRRRLEAWVAEGAAFARYATPRGPLFLKYLPAGWRDQRAFRRLAREAAYLRDLAPLSPVPHAPLLHATLDPAHSRAHLLMRDLTDETTGWGAFKTAAERDAALLDIAHLLARHHAFWLNRPELVGEWSWDEARTLCRAQRVLASPASSRFPAQAQTVREVVRSLPTLLGTTRGVTLAHGDIHVGQVLWPVNGGAPILIDYGQVHAAPLGEDLAHLLYVRLSAPDRARLGPGLREAYRAELAAHGERLTPAQLAVEERVGLALNVLTVWRQAQRRGRSDRSLWETLRWVAEAWENGQ</sequence>
<evidence type="ECO:0000313" key="2">
    <source>
        <dbReference type="EMBL" id="MBB5363743.1"/>
    </source>
</evidence>
<dbReference type="RefSeq" id="WP_229790017.1">
    <property type="nucleotide sequence ID" value="NZ_JACHFL010000006.1"/>
</dbReference>
<accession>A0A7W8JVT5</accession>
<proteinExistence type="predicted"/>
<dbReference type="SUPFAM" id="SSF56112">
    <property type="entry name" value="Protein kinase-like (PK-like)"/>
    <property type="match status" value="1"/>
</dbReference>
<dbReference type="InterPro" id="IPR002575">
    <property type="entry name" value="Aminoglycoside_PTrfase"/>
</dbReference>